<feature type="domain" description="Methyltransferase type 11" evidence="1">
    <location>
        <begin position="77"/>
        <end position="156"/>
    </location>
</feature>
<evidence type="ECO:0000259" key="1">
    <source>
        <dbReference type="Pfam" id="PF08241"/>
    </source>
</evidence>
<dbReference type="SUPFAM" id="SSF53335">
    <property type="entry name" value="S-adenosyl-L-methionine-dependent methyltransferases"/>
    <property type="match status" value="1"/>
</dbReference>
<keyword evidence="2" id="KW-0489">Methyltransferase</keyword>
<dbReference type="Proteomes" id="UP000295678">
    <property type="component" value="Unassembled WGS sequence"/>
</dbReference>
<keyword evidence="3" id="KW-1185">Reference proteome</keyword>
<comment type="caution">
    <text evidence="2">The sequence shown here is derived from an EMBL/GenBank/DDBJ whole genome shotgun (WGS) entry which is preliminary data.</text>
</comment>
<proteinExistence type="predicted"/>
<organism evidence="2 3">
    <name type="scientific">Tepidamorphus gemmatus</name>
    <dbReference type="NCBI Taxonomy" id="747076"/>
    <lineage>
        <taxon>Bacteria</taxon>
        <taxon>Pseudomonadati</taxon>
        <taxon>Pseudomonadota</taxon>
        <taxon>Alphaproteobacteria</taxon>
        <taxon>Hyphomicrobiales</taxon>
        <taxon>Tepidamorphaceae</taxon>
        <taxon>Tepidamorphus</taxon>
    </lineage>
</organism>
<evidence type="ECO:0000313" key="2">
    <source>
        <dbReference type="EMBL" id="TCT11473.1"/>
    </source>
</evidence>
<dbReference type="CDD" id="cd02440">
    <property type="entry name" value="AdoMet_MTases"/>
    <property type="match status" value="1"/>
</dbReference>
<dbReference type="RefSeq" id="WP_132806225.1">
    <property type="nucleotide sequence ID" value="NZ_SMAK01000004.1"/>
</dbReference>
<reference evidence="2 3" key="1">
    <citation type="submission" date="2019-03" db="EMBL/GenBank/DDBJ databases">
        <title>Genomic Encyclopedia of Type Strains, Phase IV (KMG-IV): sequencing the most valuable type-strain genomes for metagenomic binning, comparative biology and taxonomic classification.</title>
        <authorList>
            <person name="Goeker M."/>
        </authorList>
    </citation>
    <scope>NUCLEOTIDE SEQUENCE [LARGE SCALE GENOMIC DNA]</scope>
    <source>
        <strain evidence="2 3">DSM 19345</strain>
    </source>
</reference>
<dbReference type="EMBL" id="SMAK01000004">
    <property type="protein sequence ID" value="TCT11473.1"/>
    <property type="molecule type" value="Genomic_DNA"/>
</dbReference>
<keyword evidence="2" id="KW-0808">Transferase</keyword>
<dbReference type="Gene3D" id="3.40.50.150">
    <property type="entry name" value="Vaccinia Virus protein VP39"/>
    <property type="match status" value="1"/>
</dbReference>
<dbReference type="InterPro" id="IPR029063">
    <property type="entry name" value="SAM-dependent_MTases_sf"/>
</dbReference>
<accession>A0A4R3MEM7</accession>
<sequence>MTHIEPIAAPRAIAVDGDLGQLPNTLDLFFERLAPAAHSQWAWDHYKETVVGLACEFGLDRFIEIGGGRDPLFTPEEIASAAVRFTINDISPDELRFAPAAFDKACFDVAGAGDELAEFTGRFDLVFSRMVFEHVKDAQQAWTNTHRLLVPGGVAIAFIPTLYAIPYLVNLAIPEAVSRRIVRLLYAHRTDDEDPKFPAHYDWCYGDGRRLAPRLAAIGFREVKVIPFWHHEYFQSIPVVRQIDNLLNRVAAGRDWRWLTSYAYIVARK</sequence>
<dbReference type="Pfam" id="PF08241">
    <property type="entry name" value="Methyltransf_11"/>
    <property type="match status" value="1"/>
</dbReference>
<dbReference type="GO" id="GO:0008757">
    <property type="term" value="F:S-adenosylmethionine-dependent methyltransferase activity"/>
    <property type="evidence" value="ECO:0007669"/>
    <property type="project" value="InterPro"/>
</dbReference>
<name>A0A4R3MEM7_9HYPH</name>
<dbReference type="GO" id="GO:0032259">
    <property type="term" value="P:methylation"/>
    <property type="evidence" value="ECO:0007669"/>
    <property type="project" value="UniProtKB-KW"/>
</dbReference>
<evidence type="ECO:0000313" key="3">
    <source>
        <dbReference type="Proteomes" id="UP000295678"/>
    </source>
</evidence>
<dbReference type="OrthoDB" id="7980319at2"/>
<dbReference type="AlphaFoldDB" id="A0A4R3MEM7"/>
<gene>
    <name evidence="2" type="ORF">EDC22_104235</name>
</gene>
<protein>
    <submittedName>
        <fullName evidence="2">Methyltransferase family protein</fullName>
    </submittedName>
</protein>
<dbReference type="InterPro" id="IPR013216">
    <property type="entry name" value="Methyltransf_11"/>
</dbReference>